<proteinExistence type="predicted"/>
<organism evidence="2 3">
    <name type="scientific">Caenorhabditis japonica</name>
    <dbReference type="NCBI Taxonomy" id="281687"/>
    <lineage>
        <taxon>Eukaryota</taxon>
        <taxon>Metazoa</taxon>
        <taxon>Ecdysozoa</taxon>
        <taxon>Nematoda</taxon>
        <taxon>Chromadorea</taxon>
        <taxon>Rhabditida</taxon>
        <taxon>Rhabditina</taxon>
        <taxon>Rhabditomorpha</taxon>
        <taxon>Rhabditoidea</taxon>
        <taxon>Rhabditidae</taxon>
        <taxon>Peloderinae</taxon>
        <taxon>Caenorhabditis</taxon>
    </lineage>
</organism>
<evidence type="ECO:0000313" key="2">
    <source>
        <dbReference type="EnsemblMetazoa" id="CJA33493.1"/>
    </source>
</evidence>
<feature type="compositionally biased region" description="Basic and acidic residues" evidence="1">
    <location>
        <begin position="80"/>
        <end position="98"/>
    </location>
</feature>
<feature type="region of interest" description="Disordered" evidence="1">
    <location>
        <begin position="70"/>
        <end position="104"/>
    </location>
</feature>
<evidence type="ECO:0000313" key="3">
    <source>
        <dbReference type="Proteomes" id="UP000005237"/>
    </source>
</evidence>
<reference evidence="2" key="2">
    <citation type="submission" date="2022-06" db="UniProtKB">
        <authorList>
            <consortium name="EnsemblMetazoa"/>
        </authorList>
    </citation>
    <scope>IDENTIFICATION</scope>
    <source>
        <strain evidence="2">DF5081</strain>
    </source>
</reference>
<keyword evidence="3" id="KW-1185">Reference proteome</keyword>
<name>A0A8R1EDE7_CAEJA</name>
<sequence>MFRSSARFFLGILLTPNEFAFEFTVRLERICSALYRHTIERHRSVSQSSERQVYQEYHYSGDRTPAVFFNTPPISPLSHSDSHNSDVEREYRKQRDAGTTHLQN</sequence>
<protein>
    <submittedName>
        <fullName evidence="2">Uncharacterized protein</fullName>
    </submittedName>
</protein>
<evidence type="ECO:0000256" key="1">
    <source>
        <dbReference type="SAM" id="MobiDB-lite"/>
    </source>
</evidence>
<dbReference type="Proteomes" id="UP000005237">
    <property type="component" value="Unassembled WGS sequence"/>
</dbReference>
<accession>A0A8R1EDE7</accession>
<reference evidence="3" key="1">
    <citation type="submission" date="2010-08" db="EMBL/GenBank/DDBJ databases">
        <authorList>
            <consortium name="Caenorhabditis japonica Sequencing Consortium"/>
            <person name="Wilson R.K."/>
        </authorList>
    </citation>
    <scope>NUCLEOTIDE SEQUENCE [LARGE SCALE GENOMIC DNA]</scope>
    <source>
        <strain evidence="3">DF5081</strain>
    </source>
</reference>
<dbReference type="AlphaFoldDB" id="A0A8R1EDE7"/>
<dbReference type="EnsemblMetazoa" id="CJA33493.1">
    <property type="protein sequence ID" value="CJA33493.1"/>
    <property type="gene ID" value="WBGene00209340"/>
</dbReference>